<feature type="transmembrane region" description="Helical" evidence="7">
    <location>
        <begin position="230"/>
        <end position="255"/>
    </location>
</feature>
<feature type="transmembrane region" description="Helical" evidence="7">
    <location>
        <begin position="288"/>
        <end position="308"/>
    </location>
</feature>
<evidence type="ECO:0000313" key="10">
    <source>
        <dbReference type="Proteomes" id="UP000660024"/>
    </source>
</evidence>
<name>A0ABS1BKE3_9SPHI</name>
<dbReference type="PROSITE" id="PS50855">
    <property type="entry name" value="COX1"/>
    <property type="match status" value="1"/>
</dbReference>
<dbReference type="Proteomes" id="UP000660024">
    <property type="component" value="Unassembled WGS sequence"/>
</dbReference>
<dbReference type="InterPro" id="IPR023615">
    <property type="entry name" value="Cyt_c_Oxase_su1_BS"/>
</dbReference>
<keyword evidence="6" id="KW-0813">Transport</keyword>
<feature type="transmembrane region" description="Helical" evidence="7">
    <location>
        <begin position="139"/>
        <end position="158"/>
    </location>
</feature>
<keyword evidence="6" id="KW-0408">Iron</keyword>
<reference evidence="9 10" key="1">
    <citation type="submission" date="2020-12" db="EMBL/GenBank/DDBJ databases">
        <title>Bacterial novel species Pedobacter sp. SD-b isolated from soil.</title>
        <authorList>
            <person name="Jung H.-Y."/>
        </authorList>
    </citation>
    <scope>NUCLEOTIDE SEQUENCE [LARGE SCALE GENOMIC DNA]</scope>
    <source>
        <strain evidence="9 10">SD-b</strain>
    </source>
</reference>
<comment type="similarity">
    <text evidence="6">Belongs to the heme-copper respiratory oxidase family.</text>
</comment>
<feature type="transmembrane region" description="Helical" evidence="7">
    <location>
        <begin position="44"/>
        <end position="66"/>
    </location>
</feature>
<keyword evidence="3 6" id="KW-0812">Transmembrane</keyword>
<dbReference type="PROSITE" id="PS00077">
    <property type="entry name" value="COX1_CUB"/>
    <property type="match status" value="1"/>
</dbReference>
<dbReference type="InterPro" id="IPR036927">
    <property type="entry name" value="Cyt_c_oxase-like_su1_sf"/>
</dbReference>
<comment type="caution">
    <text evidence="9">The sequence shown here is derived from an EMBL/GenBank/DDBJ whole genome shotgun (WGS) entry which is preliminary data.</text>
</comment>
<sequence length="632" mass="71026">MSTIAIHTSATMHHHDDHSHGHHKETFLTKYVFSQDHKMIAKQFLITGIIMGVIAMTLSILFRIQLAYPDHNFPLLEVLLGKFAPDGRLDPNFYLSLVTIHGTIMVFFVLTAGLSGTFSNLLIPLQLGARDMASPFMNMLSYWLFFSASVIMLSTFFIESGPAGAGWTIYPPLSALPKAMPGSGLGMTLWLVSMVLFVASSLIGGINYVSTILNMRTKGMDLWKMPLTCWAFFLTAVLGILSFPVLVAGIVLLVFDRSFGTSFYLSDIYIGGQALANEGGSPILWEHLFWFLGHPEVYIVIMPAMGIASEVMSVNSRKPIFGYHAMVYSLIGITVLSFIVWGHHMFVTGMNPFLGGVFMITTLIIAVPSAVKTFNWLATLWRGNIRFTPAMLFAIGLVSFFISGGLTGIWLGNAALDINLHDTYFVVAHFHLVMGSAAIFGMLAGIYHWYPKMFGRLMNPKLGYLHFWLTFASAYLVFFPMHFMGLDGVPRRYYAFTEFESMQKWLSVNVFITWAAILGAVAQVAFLFNFFYSIFFGEKSTQNPWEANTLEWTTPVERIHGNWPGEIPTVYRWAYDYSKPGHDADFITQNTPLSETMSSNLPHDFAGNEEAERIQEQWNIEHKNIDSREEVK</sequence>
<dbReference type="InterPro" id="IPR023616">
    <property type="entry name" value="Cyt_c_oxase-like_su1_dom"/>
</dbReference>
<evidence type="ECO:0000256" key="1">
    <source>
        <dbReference type="ARBA" id="ARBA00004141"/>
    </source>
</evidence>
<keyword evidence="6" id="KW-0349">Heme</keyword>
<dbReference type="SUPFAM" id="SSF81442">
    <property type="entry name" value="Cytochrome c oxidase subunit I-like"/>
    <property type="match status" value="1"/>
</dbReference>
<dbReference type="Pfam" id="PF00115">
    <property type="entry name" value="COX1"/>
    <property type="match status" value="1"/>
</dbReference>
<evidence type="ECO:0000256" key="6">
    <source>
        <dbReference type="RuleBase" id="RU000370"/>
    </source>
</evidence>
<evidence type="ECO:0000256" key="4">
    <source>
        <dbReference type="ARBA" id="ARBA00022989"/>
    </source>
</evidence>
<dbReference type="PRINTS" id="PR01165">
    <property type="entry name" value="CYCOXIDASEI"/>
</dbReference>
<keyword evidence="6" id="KW-0479">Metal-binding</keyword>
<keyword evidence="2 6" id="KW-0679">Respiratory chain</keyword>
<accession>A0ABS1BKE3</accession>
<keyword evidence="5 7" id="KW-0472">Membrane</keyword>
<keyword evidence="4 7" id="KW-1133">Transmembrane helix</keyword>
<gene>
    <name evidence="9" type="ORF">I5M32_10255</name>
</gene>
<keyword evidence="6" id="KW-0249">Electron transport</keyword>
<evidence type="ECO:0000256" key="2">
    <source>
        <dbReference type="ARBA" id="ARBA00022660"/>
    </source>
</evidence>
<keyword evidence="10" id="KW-1185">Reference proteome</keyword>
<comment type="subcellular location">
    <subcellularLocation>
        <location evidence="1">Membrane</location>
        <topology evidence="1">Multi-pass membrane protein</topology>
    </subcellularLocation>
</comment>
<evidence type="ECO:0000313" key="9">
    <source>
        <dbReference type="EMBL" id="MBK0383342.1"/>
    </source>
</evidence>
<evidence type="ECO:0000259" key="8">
    <source>
        <dbReference type="PROSITE" id="PS50855"/>
    </source>
</evidence>
<dbReference type="InterPro" id="IPR000883">
    <property type="entry name" value="Cyt_C_Oxase_1"/>
</dbReference>
<feature type="transmembrane region" description="Helical" evidence="7">
    <location>
        <begin position="424"/>
        <end position="450"/>
    </location>
</feature>
<feature type="transmembrane region" description="Helical" evidence="7">
    <location>
        <begin position="462"/>
        <end position="485"/>
    </location>
</feature>
<evidence type="ECO:0000256" key="5">
    <source>
        <dbReference type="ARBA" id="ARBA00023136"/>
    </source>
</evidence>
<dbReference type="PANTHER" id="PTHR10422">
    <property type="entry name" value="CYTOCHROME C OXIDASE SUBUNIT 1"/>
    <property type="match status" value="1"/>
</dbReference>
<dbReference type="RefSeq" id="WP_200586152.1">
    <property type="nucleotide sequence ID" value="NZ_JAEHFY010000013.1"/>
</dbReference>
<feature type="domain" description="Cytochrome oxidase subunit I profile" evidence="8">
    <location>
        <begin position="27"/>
        <end position="571"/>
    </location>
</feature>
<feature type="transmembrane region" description="Helical" evidence="7">
    <location>
        <begin position="353"/>
        <end position="378"/>
    </location>
</feature>
<proteinExistence type="inferred from homology"/>
<dbReference type="PANTHER" id="PTHR10422:SF18">
    <property type="entry name" value="CYTOCHROME C OXIDASE SUBUNIT 1"/>
    <property type="match status" value="1"/>
</dbReference>
<dbReference type="EMBL" id="JAEHFY010000013">
    <property type="protein sequence ID" value="MBK0383342.1"/>
    <property type="molecule type" value="Genomic_DNA"/>
</dbReference>
<feature type="transmembrane region" description="Helical" evidence="7">
    <location>
        <begin position="93"/>
        <end position="118"/>
    </location>
</feature>
<evidence type="ECO:0000256" key="3">
    <source>
        <dbReference type="ARBA" id="ARBA00022692"/>
    </source>
</evidence>
<feature type="transmembrane region" description="Helical" evidence="7">
    <location>
        <begin position="187"/>
        <end position="209"/>
    </location>
</feature>
<dbReference type="Gene3D" id="1.20.210.10">
    <property type="entry name" value="Cytochrome c oxidase-like, subunit I domain"/>
    <property type="match status" value="1"/>
</dbReference>
<evidence type="ECO:0000256" key="7">
    <source>
        <dbReference type="SAM" id="Phobius"/>
    </source>
</evidence>
<organism evidence="9 10">
    <name type="scientific">Pedobacter segetis</name>
    <dbReference type="NCBI Taxonomy" id="2793069"/>
    <lineage>
        <taxon>Bacteria</taxon>
        <taxon>Pseudomonadati</taxon>
        <taxon>Bacteroidota</taxon>
        <taxon>Sphingobacteriia</taxon>
        <taxon>Sphingobacteriales</taxon>
        <taxon>Sphingobacteriaceae</taxon>
        <taxon>Pedobacter</taxon>
    </lineage>
</organism>
<feature type="transmembrane region" description="Helical" evidence="7">
    <location>
        <begin position="320"/>
        <end position="341"/>
    </location>
</feature>
<feature type="transmembrane region" description="Helical" evidence="7">
    <location>
        <begin position="505"/>
        <end position="532"/>
    </location>
</feature>
<protein>
    <submittedName>
        <fullName evidence="9">Cbb3-type cytochrome c oxidase subunit I</fullName>
    </submittedName>
</protein>
<feature type="transmembrane region" description="Helical" evidence="7">
    <location>
        <begin position="390"/>
        <end position="412"/>
    </location>
</feature>